<name>A0A0G1RTU7_9BACT</name>
<evidence type="ECO:0000313" key="1">
    <source>
        <dbReference type="EMBL" id="KKU33398.1"/>
    </source>
</evidence>
<sequence length="75" mass="8440">MHILTATLIFGVVLTTTILSINAMVNGNPAAKHLRCRFGFHPYTDGVDRFPGQLFCPLCEQTTPDEEPYSDDYYD</sequence>
<protein>
    <submittedName>
        <fullName evidence="1">Uncharacterized protein</fullName>
    </submittedName>
</protein>
<dbReference type="EMBL" id="LCMI01000004">
    <property type="protein sequence ID" value="KKU33398.1"/>
    <property type="molecule type" value="Genomic_DNA"/>
</dbReference>
<accession>A0A0G1RTU7</accession>
<comment type="caution">
    <text evidence="1">The sequence shown here is derived from an EMBL/GenBank/DDBJ whole genome shotgun (WGS) entry which is preliminary data.</text>
</comment>
<dbReference type="Proteomes" id="UP000034794">
    <property type="component" value="Unassembled WGS sequence"/>
</dbReference>
<evidence type="ECO:0000313" key="2">
    <source>
        <dbReference type="Proteomes" id="UP000034794"/>
    </source>
</evidence>
<gene>
    <name evidence="1" type="ORF">UX47_C0004G0043</name>
</gene>
<reference evidence="1 2" key="1">
    <citation type="journal article" date="2015" name="Nature">
        <title>rRNA introns, odd ribosomes, and small enigmatic genomes across a large radiation of phyla.</title>
        <authorList>
            <person name="Brown C.T."/>
            <person name="Hug L.A."/>
            <person name="Thomas B.C."/>
            <person name="Sharon I."/>
            <person name="Castelle C.J."/>
            <person name="Singh A."/>
            <person name="Wilkins M.J."/>
            <person name="Williams K.H."/>
            <person name="Banfield J.F."/>
        </authorList>
    </citation>
    <scope>NUCLEOTIDE SEQUENCE [LARGE SCALE GENOMIC DNA]</scope>
</reference>
<organism evidence="1 2">
    <name type="scientific">Candidatus Collierbacteria bacterium GW2011_GWA2_46_26</name>
    <dbReference type="NCBI Taxonomy" id="1618381"/>
    <lineage>
        <taxon>Bacteria</taxon>
        <taxon>Candidatus Collieribacteriota</taxon>
    </lineage>
</organism>
<proteinExistence type="predicted"/>
<dbReference type="AlphaFoldDB" id="A0A0G1RTU7"/>